<dbReference type="Proteomes" id="UP000247515">
    <property type="component" value="Unassembled WGS sequence"/>
</dbReference>
<reference evidence="4 5" key="1">
    <citation type="submission" date="2016-10" db="EMBL/GenBank/DDBJ databases">
        <authorList>
            <person name="Varghese N."/>
            <person name="Submissions S."/>
        </authorList>
    </citation>
    <scope>NUCLEOTIDE SEQUENCE [LARGE SCALE GENOMIC DNA]</scope>
    <source>
        <strain evidence="4 5">LMG 22274</strain>
    </source>
</reference>
<evidence type="ECO:0000313" key="6">
    <source>
        <dbReference type="Proteomes" id="UP000247515"/>
    </source>
</evidence>
<gene>
    <name evidence="3" type="ORF">C7400_112251</name>
    <name evidence="4" type="ORF">SAMN05216550_109163</name>
</gene>
<dbReference type="EMBL" id="FNZM01000009">
    <property type="protein sequence ID" value="SEJ84606.1"/>
    <property type="molecule type" value="Genomic_DNA"/>
</dbReference>
<dbReference type="EMBL" id="QJJV01000012">
    <property type="protein sequence ID" value="PXX14637.1"/>
    <property type="molecule type" value="Genomic_DNA"/>
</dbReference>
<sequence>MKTLLCCTLGAAALALAACSAPTAKPETVMSTVAPGMTQNDVIKRVGPPDRFYGESGNECFQYALGKYGNVPFAIYFKRQAVIATARATCDPAQVRAAAGPAVAWHSTDYSVTRR</sequence>
<dbReference type="GeneID" id="61302353"/>
<evidence type="ECO:0008006" key="7">
    <source>
        <dbReference type="Google" id="ProtNLM"/>
    </source>
</evidence>
<comment type="caution">
    <text evidence="4">The sequence shown here is derived from an EMBL/GenBank/DDBJ whole genome shotgun (WGS) entry which is preliminary data.</text>
</comment>
<keyword evidence="1 2" id="KW-0732">Signal</keyword>
<evidence type="ECO:0000256" key="1">
    <source>
        <dbReference type="ARBA" id="ARBA00022729"/>
    </source>
</evidence>
<keyword evidence="6" id="KW-1185">Reference proteome</keyword>
<reference evidence="3 6" key="2">
    <citation type="submission" date="2018-05" db="EMBL/GenBank/DDBJ databases">
        <title>Genomic Encyclopedia of Type Strains, Phase IV (KMG-V): Genome sequencing to study the core and pangenomes of soil and plant-associated prokaryotes.</title>
        <authorList>
            <person name="Whitman W."/>
        </authorList>
    </citation>
    <scope>NUCLEOTIDE SEQUENCE [LARGE SCALE GENOMIC DNA]</scope>
    <source>
        <strain evidence="3 6">SIr-6563</strain>
    </source>
</reference>
<organism evidence="4 5">
    <name type="scientific">Paraburkholderia tropica</name>
    <dbReference type="NCBI Taxonomy" id="92647"/>
    <lineage>
        <taxon>Bacteria</taxon>
        <taxon>Pseudomonadati</taxon>
        <taxon>Pseudomonadota</taxon>
        <taxon>Betaproteobacteria</taxon>
        <taxon>Burkholderiales</taxon>
        <taxon>Burkholderiaceae</taxon>
        <taxon>Paraburkholderia</taxon>
    </lineage>
</organism>
<evidence type="ECO:0000313" key="5">
    <source>
        <dbReference type="Proteomes" id="UP000183529"/>
    </source>
</evidence>
<dbReference type="Gene3D" id="3.30.1450.10">
    <property type="match status" value="1"/>
</dbReference>
<dbReference type="Proteomes" id="UP000183529">
    <property type="component" value="Unassembled WGS sequence"/>
</dbReference>
<proteinExistence type="predicted"/>
<evidence type="ECO:0000313" key="3">
    <source>
        <dbReference type="EMBL" id="PXX14637.1"/>
    </source>
</evidence>
<protein>
    <recommendedName>
        <fullName evidence="7">Lipoprotein</fullName>
    </recommendedName>
</protein>
<feature type="chain" id="PRO_5042981262" description="Lipoprotein" evidence="2">
    <location>
        <begin position="18"/>
        <end position="115"/>
    </location>
</feature>
<dbReference type="InterPro" id="IPR037873">
    <property type="entry name" value="BamE-like"/>
</dbReference>
<dbReference type="RefSeq" id="WP_080180532.1">
    <property type="nucleotide sequence ID" value="NZ_CADFGN010000009.1"/>
</dbReference>
<accession>A0AAQ1GGW9</accession>
<evidence type="ECO:0000313" key="4">
    <source>
        <dbReference type="EMBL" id="SEJ84606.1"/>
    </source>
</evidence>
<dbReference type="AlphaFoldDB" id="A0AAQ1GGW9"/>
<dbReference type="PROSITE" id="PS51257">
    <property type="entry name" value="PROKAR_LIPOPROTEIN"/>
    <property type="match status" value="1"/>
</dbReference>
<name>A0AAQ1GGW9_9BURK</name>
<feature type="signal peptide" evidence="2">
    <location>
        <begin position="1"/>
        <end position="17"/>
    </location>
</feature>
<evidence type="ECO:0000256" key="2">
    <source>
        <dbReference type="SAM" id="SignalP"/>
    </source>
</evidence>